<evidence type="ECO:0000256" key="1">
    <source>
        <dbReference type="SAM" id="Phobius"/>
    </source>
</evidence>
<keyword evidence="1" id="KW-1133">Transmembrane helix</keyword>
<dbReference type="RefSeq" id="WP_243362947.1">
    <property type="nucleotide sequence ID" value="NZ_JALGBH010000002.1"/>
</dbReference>
<protein>
    <recommendedName>
        <fullName evidence="4">Prepilin type IV endopeptidase peptidase domain-containing protein</fullName>
    </recommendedName>
</protein>
<proteinExistence type="predicted"/>
<keyword evidence="3" id="KW-1185">Reference proteome</keyword>
<feature type="transmembrane region" description="Helical" evidence="1">
    <location>
        <begin position="12"/>
        <end position="30"/>
    </location>
</feature>
<feature type="transmembrane region" description="Helical" evidence="1">
    <location>
        <begin position="72"/>
        <end position="88"/>
    </location>
</feature>
<dbReference type="EMBL" id="JALGBH010000002">
    <property type="protein sequence ID" value="MCJ0743680.1"/>
    <property type="molecule type" value="Genomic_DNA"/>
</dbReference>
<keyword evidence="1" id="KW-0812">Transmembrane</keyword>
<evidence type="ECO:0000313" key="3">
    <source>
        <dbReference type="Proteomes" id="UP001165460"/>
    </source>
</evidence>
<reference evidence="2" key="1">
    <citation type="submission" date="2022-03" db="EMBL/GenBank/DDBJ databases">
        <authorList>
            <person name="Woo C.Y."/>
        </authorList>
    </citation>
    <scope>NUCLEOTIDE SEQUENCE</scope>
    <source>
        <strain evidence="2">CYS-01</strain>
    </source>
</reference>
<dbReference type="Proteomes" id="UP001165460">
    <property type="component" value="Unassembled WGS sequence"/>
</dbReference>
<evidence type="ECO:0000313" key="2">
    <source>
        <dbReference type="EMBL" id="MCJ0743680.1"/>
    </source>
</evidence>
<comment type="caution">
    <text evidence="2">The sequence shown here is derived from an EMBL/GenBank/DDBJ whole genome shotgun (WGS) entry which is preliminary data.</text>
</comment>
<feature type="transmembrane region" description="Helical" evidence="1">
    <location>
        <begin position="118"/>
        <end position="139"/>
    </location>
</feature>
<evidence type="ECO:0008006" key="4">
    <source>
        <dbReference type="Google" id="ProtNLM"/>
    </source>
</evidence>
<name>A0ABS9ZZE7_9SPHI</name>
<keyword evidence="1" id="KW-0472">Membrane</keyword>
<sequence length="155" mass="18028">MAWQDFKYRAIYVWLFIVSAVLLGVLKYNAAGLANLLSDLKSNMLFLLAQALLISLYFAWKEKRWVNLLKGYFGEGDLLFLVCMAFYFSFMNYVLFYLISILLVLTGSILYKKHEMKIPLAGGQALCMVLVMLTDYYFAGIDLTHDLWLYTYLNF</sequence>
<feature type="transmembrane region" description="Helical" evidence="1">
    <location>
        <begin position="94"/>
        <end position="111"/>
    </location>
</feature>
<organism evidence="2 3">
    <name type="scientific">Pedobacter montanisoli</name>
    <dbReference type="NCBI Taxonomy" id="2923277"/>
    <lineage>
        <taxon>Bacteria</taxon>
        <taxon>Pseudomonadati</taxon>
        <taxon>Bacteroidota</taxon>
        <taxon>Sphingobacteriia</taxon>
        <taxon>Sphingobacteriales</taxon>
        <taxon>Sphingobacteriaceae</taxon>
        <taxon>Pedobacter</taxon>
    </lineage>
</organism>
<accession>A0ABS9ZZE7</accession>
<gene>
    <name evidence="2" type="ORF">MMF97_13240</name>
</gene>
<feature type="transmembrane region" description="Helical" evidence="1">
    <location>
        <begin position="42"/>
        <end position="60"/>
    </location>
</feature>